<dbReference type="Pfam" id="PF00175">
    <property type="entry name" value="NAD_binding_1"/>
    <property type="match status" value="1"/>
</dbReference>
<feature type="chain" id="PRO_5041952082" evidence="7">
    <location>
        <begin position="19"/>
        <end position="880"/>
    </location>
</feature>
<evidence type="ECO:0000256" key="2">
    <source>
        <dbReference type="ARBA" id="ARBA00004240"/>
    </source>
</evidence>
<dbReference type="InterPro" id="IPR017927">
    <property type="entry name" value="FAD-bd_FR_type"/>
</dbReference>
<gene>
    <name evidence="9" type="primary">RAP1GDS1</name>
    <name evidence="9" type="ORF">HK100_009090</name>
</gene>
<protein>
    <submittedName>
        <fullName evidence="9">Rap1 GTPase-GDP dissociation stimulator 1</fullName>
    </submittedName>
</protein>
<evidence type="ECO:0000256" key="6">
    <source>
        <dbReference type="ARBA" id="ARBA00023128"/>
    </source>
</evidence>
<comment type="caution">
    <text evidence="9">The sequence shown here is derived from an EMBL/GenBank/DDBJ whole genome shotgun (WGS) entry which is preliminary data.</text>
</comment>
<organism evidence="9 10">
    <name type="scientific">Physocladia obscura</name>
    <dbReference type="NCBI Taxonomy" id="109957"/>
    <lineage>
        <taxon>Eukaryota</taxon>
        <taxon>Fungi</taxon>
        <taxon>Fungi incertae sedis</taxon>
        <taxon>Chytridiomycota</taxon>
        <taxon>Chytridiomycota incertae sedis</taxon>
        <taxon>Chytridiomycetes</taxon>
        <taxon>Chytridiales</taxon>
        <taxon>Chytriomycetaceae</taxon>
        <taxon>Physocladia</taxon>
    </lineage>
</organism>
<keyword evidence="6" id="KW-0496">Mitochondrion</keyword>
<reference evidence="9" key="1">
    <citation type="submission" date="2020-05" db="EMBL/GenBank/DDBJ databases">
        <title>Phylogenomic resolution of chytrid fungi.</title>
        <authorList>
            <person name="Stajich J.E."/>
            <person name="Amses K."/>
            <person name="Simmons R."/>
            <person name="Seto K."/>
            <person name="Myers J."/>
            <person name="Bonds A."/>
            <person name="Quandt C.A."/>
            <person name="Barry K."/>
            <person name="Liu P."/>
            <person name="Grigoriev I."/>
            <person name="Longcore J.E."/>
            <person name="James T.Y."/>
        </authorList>
    </citation>
    <scope>NUCLEOTIDE SEQUENCE</scope>
    <source>
        <strain evidence="9">JEL0513</strain>
    </source>
</reference>
<feature type="signal peptide" evidence="7">
    <location>
        <begin position="1"/>
        <end position="18"/>
    </location>
</feature>
<accession>A0AAD5XI58</accession>
<keyword evidence="7" id="KW-0732">Signal</keyword>
<dbReference type="EMBL" id="JADGJH010000457">
    <property type="protein sequence ID" value="KAJ3128611.1"/>
    <property type="molecule type" value="Genomic_DNA"/>
</dbReference>
<dbReference type="Gene3D" id="1.25.10.10">
    <property type="entry name" value="Leucine-rich Repeat Variant"/>
    <property type="match status" value="2"/>
</dbReference>
<dbReference type="Gene3D" id="2.40.30.10">
    <property type="entry name" value="Translation factors"/>
    <property type="match status" value="1"/>
</dbReference>
<evidence type="ECO:0000313" key="10">
    <source>
        <dbReference type="Proteomes" id="UP001211907"/>
    </source>
</evidence>
<dbReference type="GO" id="GO:0005739">
    <property type="term" value="C:mitochondrion"/>
    <property type="evidence" value="ECO:0007669"/>
    <property type="project" value="UniProtKB-SubCell"/>
</dbReference>
<dbReference type="SMART" id="SM00185">
    <property type="entry name" value="ARM"/>
    <property type="match status" value="4"/>
</dbReference>
<dbReference type="InterPro" id="IPR039261">
    <property type="entry name" value="FNR_nucleotide-bd"/>
</dbReference>
<dbReference type="InterPro" id="IPR011989">
    <property type="entry name" value="ARM-like"/>
</dbReference>
<keyword evidence="4" id="KW-0963">Cytoplasm</keyword>
<dbReference type="PANTHER" id="PTHR10957">
    <property type="entry name" value="RAP1 GTPASE-GDP DISSOCIATION STIMULATOR 1"/>
    <property type="match status" value="1"/>
</dbReference>
<name>A0AAD5XI58_9FUNG</name>
<dbReference type="CDD" id="cd00322">
    <property type="entry name" value="FNR_like"/>
    <property type="match status" value="1"/>
</dbReference>
<dbReference type="PROSITE" id="PS51384">
    <property type="entry name" value="FAD_FR"/>
    <property type="match status" value="1"/>
</dbReference>
<evidence type="ECO:0000256" key="3">
    <source>
        <dbReference type="ARBA" id="ARBA00004514"/>
    </source>
</evidence>
<evidence type="ECO:0000259" key="8">
    <source>
        <dbReference type="PROSITE" id="PS51384"/>
    </source>
</evidence>
<dbReference type="GO" id="GO:0016491">
    <property type="term" value="F:oxidoreductase activity"/>
    <property type="evidence" value="ECO:0007669"/>
    <property type="project" value="InterPro"/>
</dbReference>
<dbReference type="GO" id="GO:0005085">
    <property type="term" value="F:guanyl-nucleotide exchange factor activity"/>
    <property type="evidence" value="ECO:0007669"/>
    <property type="project" value="InterPro"/>
</dbReference>
<dbReference type="GO" id="GO:0005783">
    <property type="term" value="C:endoplasmic reticulum"/>
    <property type="evidence" value="ECO:0007669"/>
    <property type="project" value="UniProtKB-SubCell"/>
</dbReference>
<keyword evidence="10" id="KW-1185">Reference proteome</keyword>
<evidence type="ECO:0000256" key="4">
    <source>
        <dbReference type="ARBA" id="ARBA00022490"/>
    </source>
</evidence>
<evidence type="ECO:0000256" key="1">
    <source>
        <dbReference type="ARBA" id="ARBA00004173"/>
    </source>
</evidence>
<dbReference type="Proteomes" id="UP001211907">
    <property type="component" value="Unassembled WGS sequence"/>
</dbReference>
<sequence length="880" mass="97345">MHSLSVCFVARSLFQCLAQYPRGVSYSSYSKTIAANMRAATPEQDHTIGSPIVKASLLHIQDAAPAVKTFTFEVSETLNRFDDRNAHFYFKPGQWVECISLPSTAHKTRFSISSPPPLVQPPISPKSHKLPQITQFQITVKDAYQNPIVKYLHDRSRVPGDFLYAQVGGTFFYKPLSAITAAKTTEKILLIAGGVGIAPLMSMLEFLVAEEEAERLDTSENQARPKKNVTLIYSVQDERDVLFSQRLEELSTKYRQNSVRMSRLVIDVQYFVTRYAARKHHSWDGSAHNAVLSNDSKEIDSTLVKKYYGTYITPRLLSDYISSADTTPDNTVVYMCGPESLERAVKNKNKNKKMPFNLTQLEAMQPTDELTQFMPELSRLAISENAETLKNIRETLADPETDSKTAAGAAMLLAETAKSQEARKPLLEAGVLDPLVSLLRLSAPKISFLNANLETNALSLQILRVLGNMCYDNEDNRDALLEIPGTFAAITKCLDSSDEKLLTIGCGALLNITMDNGLYFCFAAQTQVLEANGAKKLLDIMNLAYQETTRDLYSPSLTLSSLSALLNLVEIEKGIQDILSTNSLGPLFRVLKVQHTIILSHVVTEEKYTNALEIMDVLVSILEFLGENDTIQREIVSQNFLNVLLDFVDHRSVYVFPHSNDDGSIQPLNYTEILKRISRIVTLVTMNDNNMIDIPKHADYMARFRRWMTLGIHTGKEIEEDDIRMNGALCIGNLARSDEACSVLIKEYNVGVSLLELLTMETERVKTGSAAISSADGDIDASGVGINAIRSSVKVIHAVVGAFKNLSIAVNERKSLGALGIIKPISSLLDLDVINPVHFSCIGVLKNLCSGGNELNAFRIVTGIEPAPDVTKVAQLTIDS</sequence>
<evidence type="ECO:0000256" key="7">
    <source>
        <dbReference type="SAM" id="SignalP"/>
    </source>
</evidence>
<dbReference type="InterPro" id="IPR040144">
    <property type="entry name" value="RAP1GDS1"/>
</dbReference>
<proteinExistence type="predicted"/>
<dbReference type="SUPFAM" id="SSF48371">
    <property type="entry name" value="ARM repeat"/>
    <property type="match status" value="1"/>
</dbReference>
<keyword evidence="5" id="KW-0256">Endoplasmic reticulum</keyword>
<evidence type="ECO:0000313" key="9">
    <source>
        <dbReference type="EMBL" id="KAJ3128611.1"/>
    </source>
</evidence>
<dbReference type="InterPro" id="IPR000225">
    <property type="entry name" value="Armadillo"/>
</dbReference>
<feature type="domain" description="FAD-binding FR-type" evidence="8">
    <location>
        <begin position="50"/>
        <end position="182"/>
    </location>
</feature>
<dbReference type="Gene3D" id="3.40.50.80">
    <property type="entry name" value="Nucleotide-binding domain of ferredoxin-NADP reductase (FNR) module"/>
    <property type="match status" value="1"/>
</dbReference>
<dbReference type="SUPFAM" id="SSF52343">
    <property type="entry name" value="Ferredoxin reductase-like, C-terminal NADP-linked domain"/>
    <property type="match status" value="1"/>
</dbReference>
<feature type="non-terminal residue" evidence="9">
    <location>
        <position position="880"/>
    </location>
</feature>
<evidence type="ECO:0000256" key="5">
    <source>
        <dbReference type="ARBA" id="ARBA00022824"/>
    </source>
</evidence>
<dbReference type="InterPro" id="IPR001433">
    <property type="entry name" value="OxRdtase_FAD/NAD-bd"/>
</dbReference>
<dbReference type="InterPro" id="IPR016024">
    <property type="entry name" value="ARM-type_fold"/>
</dbReference>
<comment type="subcellular location">
    <subcellularLocation>
        <location evidence="3">Cytoplasm</location>
        <location evidence="3">Cytosol</location>
    </subcellularLocation>
    <subcellularLocation>
        <location evidence="2">Endoplasmic reticulum</location>
    </subcellularLocation>
    <subcellularLocation>
        <location evidence="1">Mitochondrion</location>
    </subcellularLocation>
</comment>
<dbReference type="AlphaFoldDB" id="A0AAD5XI58"/>
<dbReference type="GO" id="GO:0005829">
    <property type="term" value="C:cytosol"/>
    <property type="evidence" value="ECO:0007669"/>
    <property type="project" value="UniProtKB-SubCell"/>
</dbReference>